<dbReference type="Proteomes" id="UP001274321">
    <property type="component" value="Unassembled WGS sequence"/>
</dbReference>
<dbReference type="InterPro" id="IPR016181">
    <property type="entry name" value="Acyl_CoA_acyltransferase"/>
</dbReference>
<dbReference type="Pfam" id="PF00583">
    <property type="entry name" value="Acetyltransf_1"/>
    <property type="match status" value="1"/>
</dbReference>
<feature type="domain" description="N-acetyltransferase" evidence="1">
    <location>
        <begin position="4"/>
        <end position="166"/>
    </location>
</feature>
<comment type="caution">
    <text evidence="2">The sequence shown here is derived from an EMBL/GenBank/DDBJ whole genome shotgun (WGS) entry which is preliminary data.</text>
</comment>
<dbReference type="EMBL" id="JAXAFJ010000005">
    <property type="protein sequence ID" value="MDX6806401.1"/>
    <property type="molecule type" value="Genomic_DNA"/>
</dbReference>
<protein>
    <submittedName>
        <fullName evidence="2">GNAT family N-acetyltransferase</fullName>
        <ecNumber evidence="2">2.3.1.-</ecNumber>
    </submittedName>
</protein>
<dbReference type="SUPFAM" id="SSF55729">
    <property type="entry name" value="Acyl-CoA N-acyltransferases (Nat)"/>
    <property type="match status" value="1"/>
</dbReference>
<keyword evidence="2" id="KW-0808">Transferase</keyword>
<organism evidence="2 3">
    <name type="scientific">Terrihabitans rhizophilus</name>
    <dbReference type="NCBI Taxonomy" id="3092662"/>
    <lineage>
        <taxon>Bacteria</taxon>
        <taxon>Pseudomonadati</taxon>
        <taxon>Pseudomonadota</taxon>
        <taxon>Alphaproteobacteria</taxon>
        <taxon>Hyphomicrobiales</taxon>
        <taxon>Terrihabitans</taxon>
    </lineage>
</organism>
<proteinExistence type="predicted"/>
<keyword evidence="3" id="KW-1185">Reference proteome</keyword>
<dbReference type="PROSITE" id="PS51186">
    <property type="entry name" value="GNAT"/>
    <property type="match status" value="1"/>
</dbReference>
<dbReference type="InterPro" id="IPR000182">
    <property type="entry name" value="GNAT_dom"/>
</dbReference>
<evidence type="ECO:0000259" key="1">
    <source>
        <dbReference type="PROSITE" id="PS51186"/>
    </source>
</evidence>
<dbReference type="RefSeq" id="WP_319844531.1">
    <property type="nucleotide sequence ID" value="NZ_JAXAFJ010000005.1"/>
</dbReference>
<dbReference type="Gene3D" id="3.40.630.30">
    <property type="match status" value="1"/>
</dbReference>
<name>A0ABU4RU83_9HYPH</name>
<accession>A0ABU4RU83</accession>
<dbReference type="GO" id="GO:0016746">
    <property type="term" value="F:acyltransferase activity"/>
    <property type="evidence" value="ECO:0007669"/>
    <property type="project" value="UniProtKB-KW"/>
</dbReference>
<evidence type="ECO:0000313" key="3">
    <source>
        <dbReference type="Proteomes" id="UP001274321"/>
    </source>
</evidence>
<keyword evidence="2" id="KW-0012">Acyltransferase</keyword>
<sequence length="183" mass="20166">MADVEWRPLTFGDLDAVMRLQEQAYPWHQEERAVFENRLGLYPEGCLALSDAQGLKGYLISHPWHAASPPPLDSRLDRLPEQPGTYYLHDLALAQAAHGAGHARRLAALIARHAVERGFASLSLVAVNNSAVFWQRQGFAPAMTPALAEKLASYGADAIFMTRALAREETPEPDCPPQPSSRL</sequence>
<dbReference type="EC" id="2.3.1.-" evidence="2"/>
<gene>
    <name evidence="2" type="ORF">SCD90_10015</name>
</gene>
<reference evidence="2 3" key="1">
    <citation type="submission" date="2023-11" db="EMBL/GenBank/DDBJ databases">
        <authorList>
            <person name="Bao R."/>
        </authorList>
    </citation>
    <scope>NUCLEOTIDE SEQUENCE [LARGE SCALE GENOMIC DNA]</scope>
    <source>
        <strain evidence="2 3">PJ23</strain>
    </source>
</reference>
<evidence type="ECO:0000313" key="2">
    <source>
        <dbReference type="EMBL" id="MDX6806401.1"/>
    </source>
</evidence>